<keyword evidence="7" id="KW-0808">Transferase</keyword>
<keyword evidence="3" id="KW-0472">Membrane</keyword>
<evidence type="ECO:0000313" key="8">
    <source>
        <dbReference type="Proteomes" id="UP001152797"/>
    </source>
</evidence>
<dbReference type="SUPFAM" id="SSF54928">
    <property type="entry name" value="RNA-binding domain, RBD"/>
    <property type="match status" value="1"/>
</dbReference>
<dbReference type="GO" id="GO:0016788">
    <property type="term" value="F:hydrolase activity, acting on ester bonds"/>
    <property type="evidence" value="ECO:0007669"/>
    <property type="project" value="InterPro"/>
</dbReference>
<dbReference type="PROSITE" id="PS50102">
    <property type="entry name" value="RRM"/>
    <property type="match status" value="1"/>
</dbReference>
<feature type="transmembrane region" description="Helical" evidence="3">
    <location>
        <begin position="574"/>
        <end position="594"/>
    </location>
</feature>
<dbReference type="Pfam" id="PF00069">
    <property type="entry name" value="Pkinase"/>
    <property type="match status" value="1"/>
</dbReference>
<dbReference type="SUPFAM" id="SSF56112">
    <property type="entry name" value="Protein kinase-like (PK-like)"/>
    <property type="match status" value="1"/>
</dbReference>
<dbReference type="InterPro" id="IPR035979">
    <property type="entry name" value="RBD_domain_sf"/>
</dbReference>
<dbReference type="InterPro" id="IPR000719">
    <property type="entry name" value="Prot_kinase_dom"/>
</dbReference>
<protein>
    <submittedName>
        <fullName evidence="7">Serine/threonine-protein kinase H1-like</fullName>
    </submittedName>
</protein>
<feature type="domain" description="RRM" evidence="5">
    <location>
        <begin position="194"/>
        <end position="271"/>
    </location>
</feature>
<reference evidence="7 8" key="2">
    <citation type="submission" date="2024-05" db="EMBL/GenBank/DDBJ databases">
        <authorList>
            <person name="Chen Y."/>
            <person name="Shah S."/>
            <person name="Dougan E. K."/>
            <person name="Thang M."/>
            <person name="Chan C."/>
        </authorList>
    </citation>
    <scope>NUCLEOTIDE SEQUENCE [LARGE SCALE GENOMIC DNA]</scope>
</reference>
<dbReference type="SMART" id="SM00360">
    <property type="entry name" value="RRM"/>
    <property type="match status" value="1"/>
</dbReference>
<evidence type="ECO:0000259" key="5">
    <source>
        <dbReference type="PROSITE" id="PS50102"/>
    </source>
</evidence>
<evidence type="ECO:0000256" key="3">
    <source>
        <dbReference type="SAM" id="Phobius"/>
    </source>
</evidence>
<dbReference type="PANTHER" id="PTHR47176">
    <property type="entry name" value="OSJNBA0020J04.13 PROTEIN"/>
    <property type="match status" value="1"/>
</dbReference>
<dbReference type="Pfam" id="PF00076">
    <property type="entry name" value="RRM_1"/>
    <property type="match status" value="1"/>
</dbReference>
<dbReference type="InterPro" id="IPR000504">
    <property type="entry name" value="RRM_dom"/>
</dbReference>
<feature type="compositionally biased region" description="Basic and acidic residues" evidence="2">
    <location>
        <begin position="45"/>
        <end position="80"/>
    </location>
</feature>
<dbReference type="InterPro" id="IPR012677">
    <property type="entry name" value="Nucleotide-bd_a/b_plait_sf"/>
</dbReference>
<dbReference type="EMBL" id="CAMXCT020006609">
    <property type="protein sequence ID" value="CAL1170266.1"/>
    <property type="molecule type" value="Genomic_DNA"/>
</dbReference>
<dbReference type="InterPro" id="IPR001130">
    <property type="entry name" value="TatD-like"/>
</dbReference>
<keyword evidence="1" id="KW-0694">RNA-binding</keyword>
<evidence type="ECO:0000256" key="1">
    <source>
        <dbReference type="PROSITE-ProRule" id="PRU00176"/>
    </source>
</evidence>
<feature type="compositionally biased region" description="Basic residues" evidence="2">
    <location>
        <begin position="92"/>
        <end position="117"/>
    </location>
</feature>
<sequence>MTEAEANGDGADGKVGDLSLETAAVPGEADNLLDKILKNALAPKVKPEGVKKEGVKSEVKSELIKSEVKTEKGIKQEKLDAPALPDIDGAGRLKKRSRSRKKNKKKKSKSRKRRRKSSSSSRSLSKSPVQAALDGLPQARVVAVRGHFAQYLSPAGETFYKNVLTGEIIWQKPGNFDCQPSRRAGEMTPAPGEAACYIFHMPPEWSESDLMQLFAPFGQVTAAHVQRDANGFSRSCGFVTYASSQAAEQASNMMNGFGVDGKFLKVSLTQCEATSLFVRAVGHCGAPRPLFDAHCHLQLRSQPPAAVVERARRRGVQGAAVCGCHASDWEKVQMMSRDFPDFVVPSFGIHPWWAGAAGSDGDGRELRELLEQIPTAGVGECGLDGGKKKEIPMELQMEVLRPQLDLALEYQRHGVQLGHLAQVVALLETVEHGVQACVVALRGCTWHFTPGFGLGSAVFGRGHGPGLVSGSTVPSEHVKNSDMPCTGGPFRCRAGYDRSRVMSGMSNGTLVHQAMPKGHGRKDALRWALITGATVMIMIFMIVLCFGSIRGCHKVQSCVVAFEAESVKTQLNGYAIVGLSTAFVLELVSLHFSYESARPVLGLVNGLDNTFMPPVLLCVTLFVLILENLIFFFSSTPWFANASAAGLPVYTAIYVEWLINVPILLVLAGCCALNRSTDEEDDKTAIISQWHVPRQPLSRHHVWGLKRFPQHSAAPAAAVSKEVLLESIEHVASTVEPWSPEDYVGQMLLQEAVRNHGRVDLMTKKNGEKLAVKRMPTRWVREGPTEFNEQYPTASERPWVDIGLVRYLNSIRYPYVCNLIGVFRDDETTYVASSLATQGDLFSWCDADPGPGRAREDVMLPIVGQIFIAVRWLHDLGVAHRDLSLENILLTEASGSQQVKLIDFGMCTVNRMCKREVRGKQSYQAPEMHGSDSYDAFLADDFALGVVVFAMAVQDYPWTSTKKGACQLFDYISTFGLMKFLRKRKLRKGTEHLAEVMSTELTQMVDYMLQFDVNSRLCLGEVCFGAAETRGSVWDQPWIQPFRSSAEGR</sequence>
<proteinExistence type="predicted"/>
<dbReference type="Gene3D" id="3.30.70.330">
    <property type="match status" value="1"/>
</dbReference>
<keyword evidence="7" id="KW-0418">Kinase</keyword>
<evidence type="ECO:0000259" key="4">
    <source>
        <dbReference type="PROSITE" id="PS50011"/>
    </source>
</evidence>
<dbReference type="EMBL" id="CAMXCT030006609">
    <property type="protein sequence ID" value="CAL4804203.1"/>
    <property type="molecule type" value="Genomic_DNA"/>
</dbReference>
<evidence type="ECO:0000313" key="7">
    <source>
        <dbReference type="EMBL" id="CAL4804203.1"/>
    </source>
</evidence>
<evidence type="ECO:0000313" key="6">
    <source>
        <dbReference type="EMBL" id="CAI4016891.1"/>
    </source>
</evidence>
<dbReference type="GO" id="GO:0005524">
    <property type="term" value="F:ATP binding"/>
    <property type="evidence" value="ECO:0007669"/>
    <property type="project" value="InterPro"/>
</dbReference>
<gene>
    <name evidence="6" type="ORF">C1SCF055_LOCUS41583</name>
</gene>
<feature type="region of interest" description="Disordered" evidence="2">
    <location>
        <begin position="41"/>
        <end position="130"/>
    </location>
</feature>
<dbReference type="GO" id="GO:0004672">
    <property type="term" value="F:protein kinase activity"/>
    <property type="evidence" value="ECO:0007669"/>
    <property type="project" value="InterPro"/>
</dbReference>
<dbReference type="EMBL" id="CAMXCT010006609">
    <property type="protein sequence ID" value="CAI4016891.1"/>
    <property type="molecule type" value="Genomic_DNA"/>
</dbReference>
<dbReference type="PROSITE" id="PS50011">
    <property type="entry name" value="PROTEIN_KINASE_DOM"/>
    <property type="match status" value="1"/>
</dbReference>
<dbReference type="GO" id="GO:0003723">
    <property type="term" value="F:RNA binding"/>
    <property type="evidence" value="ECO:0007669"/>
    <property type="project" value="UniProtKB-UniRule"/>
</dbReference>
<dbReference type="Proteomes" id="UP001152797">
    <property type="component" value="Unassembled WGS sequence"/>
</dbReference>
<feature type="transmembrane region" description="Helical" evidence="3">
    <location>
        <begin position="524"/>
        <end position="546"/>
    </location>
</feature>
<keyword evidence="8" id="KW-1185">Reference proteome</keyword>
<dbReference type="Pfam" id="PF01026">
    <property type="entry name" value="TatD_DNase"/>
    <property type="match status" value="1"/>
</dbReference>
<organism evidence="6">
    <name type="scientific">Cladocopium goreaui</name>
    <dbReference type="NCBI Taxonomy" id="2562237"/>
    <lineage>
        <taxon>Eukaryota</taxon>
        <taxon>Sar</taxon>
        <taxon>Alveolata</taxon>
        <taxon>Dinophyceae</taxon>
        <taxon>Suessiales</taxon>
        <taxon>Symbiodiniaceae</taxon>
        <taxon>Cladocopium</taxon>
    </lineage>
</organism>
<dbReference type="Gene3D" id="1.10.510.10">
    <property type="entry name" value="Transferase(Phosphotransferase) domain 1"/>
    <property type="match status" value="1"/>
</dbReference>
<evidence type="ECO:0000256" key="2">
    <source>
        <dbReference type="SAM" id="MobiDB-lite"/>
    </source>
</evidence>
<keyword evidence="3" id="KW-1133">Transmembrane helix</keyword>
<dbReference type="AlphaFoldDB" id="A0A9P1DWS2"/>
<reference evidence="6" key="1">
    <citation type="submission" date="2022-10" db="EMBL/GenBank/DDBJ databases">
        <authorList>
            <person name="Chen Y."/>
            <person name="Dougan E. K."/>
            <person name="Chan C."/>
            <person name="Rhodes N."/>
            <person name="Thang M."/>
        </authorList>
    </citation>
    <scope>NUCLEOTIDE SEQUENCE</scope>
</reference>
<name>A0A9P1DWS2_9DINO</name>
<dbReference type="SMART" id="SM00220">
    <property type="entry name" value="S_TKc"/>
    <property type="match status" value="1"/>
</dbReference>
<comment type="caution">
    <text evidence="6">The sequence shown here is derived from an EMBL/GenBank/DDBJ whole genome shotgun (WGS) entry which is preliminary data.</text>
</comment>
<feature type="compositionally biased region" description="Low complexity" evidence="2">
    <location>
        <begin position="118"/>
        <end position="127"/>
    </location>
</feature>
<feature type="transmembrane region" description="Helical" evidence="3">
    <location>
        <begin position="645"/>
        <end position="668"/>
    </location>
</feature>
<dbReference type="PANTHER" id="PTHR47176:SF1">
    <property type="entry name" value="OS04G0577500 PROTEIN"/>
    <property type="match status" value="1"/>
</dbReference>
<accession>A0A9P1DWS2</accession>
<dbReference type="OrthoDB" id="541276at2759"/>
<dbReference type="Gene3D" id="3.20.20.140">
    <property type="entry name" value="Metal-dependent hydrolases"/>
    <property type="match status" value="1"/>
</dbReference>
<dbReference type="InterPro" id="IPR032466">
    <property type="entry name" value="Metal_Hydrolase"/>
</dbReference>
<feature type="transmembrane region" description="Helical" evidence="3">
    <location>
        <begin position="614"/>
        <end position="633"/>
    </location>
</feature>
<keyword evidence="3" id="KW-0812">Transmembrane</keyword>
<feature type="domain" description="Protein kinase" evidence="4">
    <location>
        <begin position="738"/>
        <end position="1039"/>
    </location>
</feature>
<dbReference type="InterPro" id="IPR011009">
    <property type="entry name" value="Kinase-like_dom_sf"/>
</dbReference>
<dbReference type="SUPFAM" id="SSF51556">
    <property type="entry name" value="Metallo-dependent hydrolases"/>
    <property type="match status" value="1"/>
</dbReference>